<protein>
    <recommendedName>
        <fullName evidence="3">Tetratricopeptide repeat protein</fullName>
    </recommendedName>
</protein>
<reference evidence="1 2" key="1">
    <citation type="submission" date="2020-03" db="EMBL/GenBank/DDBJ databases">
        <title>Metabolic flexibility allows generalist bacteria to become dominant in a frequently disturbed ecosystem.</title>
        <authorList>
            <person name="Chen Y.-J."/>
            <person name="Leung P.M."/>
            <person name="Bay S.K."/>
            <person name="Hugenholtz P."/>
            <person name="Kessler A.J."/>
            <person name="Shelley G."/>
            <person name="Waite D.W."/>
            <person name="Cook P.L."/>
            <person name="Greening C."/>
        </authorList>
    </citation>
    <scope>NUCLEOTIDE SEQUENCE [LARGE SCALE GENOMIC DNA]</scope>
    <source>
        <strain evidence="1">SS_bin_28</strain>
    </source>
</reference>
<proteinExistence type="predicted"/>
<evidence type="ECO:0008006" key="3">
    <source>
        <dbReference type="Google" id="ProtNLM"/>
    </source>
</evidence>
<comment type="caution">
    <text evidence="1">The sequence shown here is derived from an EMBL/GenBank/DDBJ whole genome shotgun (WGS) entry which is preliminary data.</text>
</comment>
<name>A0A7Y2H207_UNCEI</name>
<evidence type="ECO:0000313" key="1">
    <source>
        <dbReference type="EMBL" id="NNF06217.1"/>
    </source>
</evidence>
<evidence type="ECO:0000313" key="2">
    <source>
        <dbReference type="Proteomes" id="UP000547674"/>
    </source>
</evidence>
<dbReference type="Proteomes" id="UP000547674">
    <property type="component" value="Unassembled WGS sequence"/>
</dbReference>
<accession>A0A7Y2H207</accession>
<dbReference type="EMBL" id="JABDJR010000213">
    <property type="protein sequence ID" value="NNF06217.1"/>
    <property type="molecule type" value="Genomic_DNA"/>
</dbReference>
<dbReference type="AlphaFoldDB" id="A0A7Y2H207"/>
<gene>
    <name evidence="1" type="ORF">HKN21_05615</name>
</gene>
<organism evidence="1 2">
    <name type="scientific">Eiseniibacteriota bacterium</name>
    <dbReference type="NCBI Taxonomy" id="2212470"/>
    <lineage>
        <taxon>Bacteria</taxon>
        <taxon>Candidatus Eiseniibacteriota</taxon>
    </lineage>
</organism>
<sequence>MKVDGGTPALPLEGPYSKSAWRSHLDGSSGSVGDSLESALRMTFAADISLRNYNRGKALAEDILREDPDHGPALVIRALASWHLEGELARSLSQLEEAQRVAPEWGVPSYEIAYLLSMTDRERGRQAFQKADALGIKDTRNLGRRFYNR</sequence>